<feature type="domain" description="Response regulatory" evidence="6">
    <location>
        <begin position="20"/>
        <end position="134"/>
    </location>
</feature>
<keyword evidence="3" id="KW-0804">Transcription</keyword>
<dbReference type="Pfam" id="PF00072">
    <property type="entry name" value="Response_reg"/>
    <property type="match status" value="1"/>
</dbReference>
<dbReference type="CDD" id="cd06170">
    <property type="entry name" value="LuxR_C_like"/>
    <property type="match status" value="1"/>
</dbReference>
<evidence type="ECO:0000256" key="1">
    <source>
        <dbReference type="ARBA" id="ARBA00023015"/>
    </source>
</evidence>
<sequence>MFRETHPTPASSARERKEPVVYVIDDDESMRLALRGLLRSVGLRVETFESSQEFLALPRHDGPSCLILDVRLRGESGLAFQEQVARSGVRMPIVFVTGHGDIAMTVKAMKAGAVDFFAKPFRDQDMLDAVANALARDGERLAAEQSLAEVRAAYDQLTGREREVLGYVVAGLMNKQIASELNLSEITVKIHRGQVMKKMGARSVADLVRKSESLGIVPQQRKSS</sequence>
<dbReference type="PANTHER" id="PTHR44688">
    <property type="entry name" value="DNA-BINDING TRANSCRIPTIONAL ACTIVATOR DEVR_DOSR"/>
    <property type="match status" value="1"/>
</dbReference>
<dbReference type="SUPFAM" id="SSF46894">
    <property type="entry name" value="C-terminal effector domain of the bipartite response regulators"/>
    <property type="match status" value="1"/>
</dbReference>
<dbReference type="InterPro" id="IPR036388">
    <property type="entry name" value="WH-like_DNA-bd_sf"/>
</dbReference>
<dbReference type="InterPro" id="IPR001789">
    <property type="entry name" value="Sig_transdc_resp-reg_receiver"/>
</dbReference>
<feature type="modified residue" description="4-aspartylphosphate" evidence="4">
    <location>
        <position position="69"/>
    </location>
</feature>
<reference evidence="7 8" key="1">
    <citation type="submission" date="2021-08" db="EMBL/GenBank/DDBJ databases">
        <authorList>
            <person name="Peeters C."/>
        </authorList>
    </citation>
    <scope>NUCLEOTIDE SEQUENCE [LARGE SCALE GENOMIC DNA]</scope>
    <source>
        <strain evidence="7 8">LMG 21510</strain>
    </source>
</reference>
<evidence type="ECO:0000259" key="6">
    <source>
        <dbReference type="PROSITE" id="PS50110"/>
    </source>
</evidence>
<dbReference type="Pfam" id="PF00196">
    <property type="entry name" value="GerE"/>
    <property type="match status" value="1"/>
</dbReference>
<dbReference type="InterPro" id="IPR011006">
    <property type="entry name" value="CheY-like_superfamily"/>
</dbReference>
<dbReference type="PROSITE" id="PS50110">
    <property type="entry name" value="RESPONSE_REGULATORY"/>
    <property type="match status" value="1"/>
</dbReference>
<dbReference type="Gene3D" id="3.40.50.2300">
    <property type="match status" value="1"/>
</dbReference>
<dbReference type="Proteomes" id="UP000721236">
    <property type="component" value="Unassembled WGS sequence"/>
</dbReference>
<evidence type="ECO:0000256" key="3">
    <source>
        <dbReference type="ARBA" id="ARBA00023163"/>
    </source>
</evidence>
<protein>
    <submittedName>
        <fullName evidence="7">Response regulator protein TmoT</fullName>
    </submittedName>
</protein>
<gene>
    <name evidence="7" type="primary">tmoT_5</name>
    <name evidence="7" type="ORF">LMG21510_01764</name>
</gene>
<evidence type="ECO:0000259" key="5">
    <source>
        <dbReference type="PROSITE" id="PS50043"/>
    </source>
</evidence>
<dbReference type="SMART" id="SM00421">
    <property type="entry name" value="HTH_LUXR"/>
    <property type="match status" value="1"/>
</dbReference>
<organism evidence="7 8">
    <name type="scientific">Cupriavidus respiraculi</name>
    <dbReference type="NCBI Taxonomy" id="195930"/>
    <lineage>
        <taxon>Bacteria</taxon>
        <taxon>Pseudomonadati</taxon>
        <taxon>Pseudomonadota</taxon>
        <taxon>Betaproteobacteria</taxon>
        <taxon>Burkholderiales</taxon>
        <taxon>Burkholderiaceae</taxon>
        <taxon>Cupriavidus</taxon>
    </lineage>
</organism>
<dbReference type="PANTHER" id="PTHR44688:SF16">
    <property type="entry name" value="DNA-BINDING TRANSCRIPTIONAL ACTIVATOR DEVR_DOSR"/>
    <property type="match status" value="1"/>
</dbReference>
<dbReference type="InterPro" id="IPR016032">
    <property type="entry name" value="Sig_transdc_resp-reg_C-effctor"/>
</dbReference>
<dbReference type="EMBL" id="CAJZAH010000002">
    <property type="protein sequence ID" value="CAG9171725.1"/>
    <property type="molecule type" value="Genomic_DNA"/>
</dbReference>
<evidence type="ECO:0000256" key="2">
    <source>
        <dbReference type="ARBA" id="ARBA00023125"/>
    </source>
</evidence>
<keyword evidence="2" id="KW-0238">DNA-binding</keyword>
<dbReference type="Gene3D" id="1.10.10.10">
    <property type="entry name" value="Winged helix-like DNA-binding domain superfamily/Winged helix DNA-binding domain"/>
    <property type="match status" value="1"/>
</dbReference>
<comment type="caution">
    <text evidence="7">The sequence shown here is derived from an EMBL/GenBank/DDBJ whole genome shotgun (WGS) entry which is preliminary data.</text>
</comment>
<evidence type="ECO:0000256" key="4">
    <source>
        <dbReference type="PROSITE-ProRule" id="PRU00169"/>
    </source>
</evidence>
<dbReference type="InterPro" id="IPR000792">
    <property type="entry name" value="Tscrpt_reg_LuxR_C"/>
</dbReference>
<dbReference type="RefSeq" id="WP_224041192.1">
    <property type="nucleotide sequence ID" value="NZ_CAJZAH010000002.1"/>
</dbReference>
<keyword evidence="1" id="KW-0805">Transcription regulation</keyword>
<evidence type="ECO:0000313" key="7">
    <source>
        <dbReference type="EMBL" id="CAG9171725.1"/>
    </source>
</evidence>
<evidence type="ECO:0000313" key="8">
    <source>
        <dbReference type="Proteomes" id="UP000721236"/>
    </source>
</evidence>
<feature type="domain" description="HTH luxR-type" evidence="5">
    <location>
        <begin position="150"/>
        <end position="215"/>
    </location>
</feature>
<keyword evidence="4" id="KW-0597">Phosphoprotein</keyword>
<dbReference type="SUPFAM" id="SSF52172">
    <property type="entry name" value="CheY-like"/>
    <property type="match status" value="1"/>
</dbReference>
<accession>A0ABN7YE49</accession>
<dbReference type="SMART" id="SM00448">
    <property type="entry name" value="REC"/>
    <property type="match status" value="1"/>
</dbReference>
<proteinExistence type="predicted"/>
<dbReference type="PRINTS" id="PR00038">
    <property type="entry name" value="HTHLUXR"/>
</dbReference>
<keyword evidence="8" id="KW-1185">Reference proteome</keyword>
<dbReference type="PROSITE" id="PS50043">
    <property type="entry name" value="HTH_LUXR_2"/>
    <property type="match status" value="1"/>
</dbReference>
<dbReference type="CDD" id="cd17537">
    <property type="entry name" value="REC_FixJ"/>
    <property type="match status" value="1"/>
</dbReference>
<name>A0ABN7YE49_9BURK</name>